<dbReference type="Proteomes" id="UP000694420">
    <property type="component" value="Unplaced"/>
</dbReference>
<evidence type="ECO:0000256" key="2">
    <source>
        <dbReference type="ARBA" id="ARBA00022490"/>
    </source>
</evidence>
<feature type="region of interest" description="Disordered" evidence="13">
    <location>
        <begin position="1"/>
        <end position="34"/>
    </location>
</feature>
<reference evidence="14" key="2">
    <citation type="submission" date="2025-09" db="UniProtKB">
        <authorList>
            <consortium name="Ensembl"/>
        </authorList>
    </citation>
    <scope>IDENTIFICATION</scope>
</reference>
<evidence type="ECO:0000256" key="3">
    <source>
        <dbReference type="ARBA" id="ARBA00022574"/>
    </source>
</evidence>
<feature type="repeat" description="WD" evidence="12">
    <location>
        <begin position="637"/>
        <end position="679"/>
    </location>
</feature>
<dbReference type="GO" id="GO:0005858">
    <property type="term" value="C:axonemal dynein complex"/>
    <property type="evidence" value="ECO:0007669"/>
    <property type="project" value="TreeGrafter"/>
</dbReference>
<keyword evidence="3 12" id="KW-0853">WD repeat</keyword>
<dbReference type="PANTHER" id="PTHR12442:SF12">
    <property type="entry name" value="DYNEIN AXONEMAL INTERMEDIATE CHAIN 4"/>
    <property type="match status" value="1"/>
</dbReference>
<dbReference type="GO" id="GO:0003341">
    <property type="term" value="P:cilium movement"/>
    <property type="evidence" value="ECO:0007669"/>
    <property type="project" value="TreeGrafter"/>
</dbReference>
<dbReference type="GO" id="GO:0045503">
    <property type="term" value="F:dynein light chain binding"/>
    <property type="evidence" value="ECO:0007669"/>
    <property type="project" value="TreeGrafter"/>
</dbReference>
<dbReference type="SMART" id="SM00320">
    <property type="entry name" value="WD40"/>
    <property type="match status" value="5"/>
</dbReference>
<evidence type="ECO:0000256" key="7">
    <source>
        <dbReference type="ARBA" id="ARBA00023212"/>
    </source>
</evidence>
<reference evidence="14" key="1">
    <citation type="submission" date="2025-08" db="UniProtKB">
        <authorList>
            <consortium name="Ensembl"/>
        </authorList>
    </citation>
    <scope>IDENTIFICATION</scope>
</reference>
<gene>
    <name evidence="14" type="primary">DNAI4</name>
</gene>
<dbReference type="FunFam" id="2.130.10.10:FF:000379">
    <property type="entry name" value="WD repeat domain 78"/>
    <property type="match status" value="1"/>
</dbReference>
<feature type="region of interest" description="Disordered" evidence="13">
    <location>
        <begin position="152"/>
        <end position="171"/>
    </location>
</feature>
<keyword evidence="7" id="KW-0206">Cytoskeleton</keyword>
<keyword evidence="5" id="KW-0282">Flagellum</keyword>
<dbReference type="Pfam" id="PF00400">
    <property type="entry name" value="WD40"/>
    <property type="match status" value="1"/>
</dbReference>
<keyword evidence="6" id="KW-0969">Cilium</keyword>
<comment type="subcellular location">
    <subcellularLocation>
        <location evidence="1">Cytoplasm</location>
        <location evidence="1">Cytoskeleton</location>
        <location evidence="1">Flagellum axoneme</location>
    </subcellularLocation>
    <subcellularLocation>
        <location evidence="9">Dynein axonemal particle</location>
    </subcellularLocation>
</comment>
<protein>
    <recommendedName>
        <fullName evidence="10">Dynein axonemal intermediate chain 4</fullName>
    </recommendedName>
    <alternativeName>
        <fullName evidence="11">WD repeat-containing protein 78</fullName>
    </alternativeName>
</protein>
<dbReference type="InterPro" id="IPR015943">
    <property type="entry name" value="WD40/YVTN_repeat-like_dom_sf"/>
</dbReference>
<dbReference type="InterPro" id="IPR036322">
    <property type="entry name" value="WD40_repeat_dom_sf"/>
</dbReference>
<evidence type="ECO:0000256" key="12">
    <source>
        <dbReference type="PROSITE-ProRule" id="PRU00221"/>
    </source>
</evidence>
<evidence type="ECO:0000256" key="6">
    <source>
        <dbReference type="ARBA" id="ARBA00023069"/>
    </source>
</evidence>
<evidence type="ECO:0000313" key="14">
    <source>
        <dbReference type="Ensembl" id="ENSNPEP00000001707.1"/>
    </source>
</evidence>
<evidence type="ECO:0000256" key="1">
    <source>
        <dbReference type="ARBA" id="ARBA00004611"/>
    </source>
</evidence>
<sequence>ERNLCKNSRKSTNFKGGGKTSSLKSCNTDTHGSFPSSARWARRNACPTEGIHIFYLFLLASLRISISNSSVSTVFDDQGKDVTPRPLFQPDPSSVAPKQGKILAASDYSGVTGSGFLSSFSMQQTSGLNISLAGPFSRSYGSSTISRSYASTESLADDVAEPSPRRDTSAGITDVRVRREDVKEQLTNEELDRRVDIYLTETETIWIFDMPSVVMSVEAEDAGKVLERNKIYVDVCKNRVGNERFVERMMQTLNGAPKSKEVQCDKIVTEDKGIMVTSWDLYDSFNELEIEPTSKAEGRRVTIVSSNISLIKSTTSSVMETALLAKIHEEREDHSEAILKSDKFQQDLFFMERILMENVFQPKLAVYRQLPEEHEQEEQEEEEHKDVFIAPSVLSNLNKAPEEFVPPSLELLWSYTCDLTSGRSVSSMAWNKLNPDLLAVGYGEFDFKEQKNGLVCCWTLKNPMWPERVFHCEHGVTAVDFSMVSPNLLAVGMYNGVVAIYNVQSRNNAALLDSSESLDKHIGPVWQLKWVEQDRGTTGDDKGEILISISADGRITKWFIRKGLGCSDLMKIKRTVGEKKKTTGEKERKSEALISRQAPGMCFDFHPKDTNFYLAGTEEGLIHKCSCSYNEQFIETYRGHKGPVYKIAWNPFSTDMFLSCSADWSIILWHQESQKPILTFSSTTAVVHDIVWSPKSVFIFVAVNEGRIEIWDLSISTLDPLVIRLATPKVKFTTVLFAKNTDCLLIGDSKGQVSVFELQNLGASQSNQVGGPRRRAGSF</sequence>
<dbReference type="GO" id="GO:0045504">
    <property type="term" value="F:dynein heavy chain binding"/>
    <property type="evidence" value="ECO:0007669"/>
    <property type="project" value="TreeGrafter"/>
</dbReference>
<dbReference type="Gene3D" id="2.130.10.10">
    <property type="entry name" value="YVTN repeat-like/Quinoprotein amine dehydrogenase"/>
    <property type="match status" value="1"/>
</dbReference>
<proteinExistence type="predicted"/>
<evidence type="ECO:0000313" key="15">
    <source>
        <dbReference type="Proteomes" id="UP000694420"/>
    </source>
</evidence>
<evidence type="ECO:0000256" key="5">
    <source>
        <dbReference type="ARBA" id="ARBA00022846"/>
    </source>
</evidence>
<evidence type="ECO:0000256" key="13">
    <source>
        <dbReference type="SAM" id="MobiDB-lite"/>
    </source>
</evidence>
<organism evidence="14 15">
    <name type="scientific">Nothoprocta perdicaria</name>
    <name type="common">Chilean tinamou</name>
    <name type="synonym">Crypturus perdicarius</name>
    <dbReference type="NCBI Taxonomy" id="30464"/>
    <lineage>
        <taxon>Eukaryota</taxon>
        <taxon>Metazoa</taxon>
        <taxon>Chordata</taxon>
        <taxon>Craniata</taxon>
        <taxon>Vertebrata</taxon>
        <taxon>Euteleostomi</taxon>
        <taxon>Archelosauria</taxon>
        <taxon>Archosauria</taxon>
        <taxon>Dinosauria</taxon>
        <taxon>Saurischia</taxon>
        <taxon>Theropoda</taxon>
        <taxon>Coelurosauria</taxon>
        <taxon>Aves</taxon>
        <taxon>Palaeognathae</taxon>
        <taxon>Tinamiformes</taxon>
        <taxon>Tinamidae</taxon>
        <taxon>Nothoprocta</taxon>
    </lineage>
</organism>
<keyword evidence="15" id="KW-1185">Reference proteome</keyword>
<dbReference type="SUPFAM" id="SSF50978">
    <property type="entry name" value="WD40 repeat-like"/>
    <property type="match status" value="1"/>
</dbReference>
<keyword evidence="4" id="KW-0677">Repeat</keyword>
<accession>A0A8C7E8I7</accession>
<evidence type="ECO:0000256" key="9">
    <source>
        <dbReference type="ARBA" id="ARBA00024190"/>
    </source>
</evidence>
<feature type="compositionally biased region" description="Polar residues" evidence="13">
    <location>
        <begin position="10"/>
        <end position="34"/>
    </location>
</feature>
<name>A0A8C7E8I7_NOTPE</name>
<dbReference type="InterPro" id="IPR001680">
    <property type="entry name" value="WD40_rpt"/>
</dbReference>
<evidence type="ECO:0000256" key="10">
    <source>
        <dbReference type="ARBA" id="ARBA00040002"/>
    </source>
</evidence>
<dbReference type="FunFam" id="2.130.10.10:FF:000373">
    <property type="entry name" value="WD repeat domain 78"/>
    <property type="match status" value="1"/>
</dbReference>
<dbReference type="InterPro" id="IPR050687">
    <property type="entry name" value="Dynein_IC"/>
</dbReference>
<dbReference type="GO" id="GO:0120293">
    <property type="term" value="C:dynein axonemal particle"/>
    <property type="evidence" value="ECO:0007669"/>
    <property type="project" value="UniProtKB-SubCell"/>
</dbReference>
<keyword evidence="2" id="KW-0963">Cytoplasm</keyword>
<dbReference type="PANTHER" id="PTHR12442">
    <property type="entry name" value="DYNEIN INTERMEDIATE CHAIN"/>
    <property type="match status" value="1"/>
</dbReference>
<feature type="repeat" description="WD" evidence="12">
    <location>
        <begin position="680"/>
        <end position="714"/>
    </location>
</feature>
<keyword evidence="8" id="KW-0966">Cell projection</keyword>
<dbReference type="PROSITE" id="PS50082">
    <property type="entry name" value="WD_REPEATS_2"/>
    <property type="match status" value="2"/>
</dbReference>
<evidence type="ECO:0000256" key="11">
    <source>
        <dbReference type="ARBA" id="ARBA00041557"/>
    </source>
</evidence>
<dbReference type="Ensembl" id="ENSNPET00000001737.1">
    <property type="protein sequence ID" value="ENSNPEP00000001707.1"/>
    <property type="gene ID" value="ENSNPEG00000001271.1"/>
</dbReference>
<evidence type="ECO:0000256" key="8">
    <source>
        <dbReference type="ARBA" id="ARBA00023273"/>
    </source>
</evidence>
<evidence type="ECO:0000256" key="4">
    <source>
        <dbReference type="ARBA" id="ARBA00022737"/>
    </source>
</evidence>
<dbReference type="AlphaFoldDB" id="A0A8C7E8I7"/>